<organism evidence="1 2">
    <name type="scientific">Kosakonia sacchari</name>
    <dbReference type="NCBI Taxonomy" id="1158459"/>
    <lineage>
        <taxon>Bacteria</taxon>
        <taxon>Pseudomonadati</taxon>
        <taxon>Pseudomonadota</taxon>
        <taxon>Gammaproteobacteria</taxon>
        <taxon>Enterobacterales</taxon>
        <taxon>Enterobacteriaceae</taxon>
        <taxon>Kosakonia</taxon>
    </lineage>
</organism>
<dbReference type="EMBL" id="FMUI01000013">
    <property type="protein sequence ID" value="SCX58875.1"/>
    <property type="molecule type" value="Genomic_DNA"/>
</dbReference>
<dbReference type="AlphaFoldDB" id="A0A1G4YZZ4"/>
<proteinExistence type="predicted"/>
<sequence>MMRAARIVALFSSLFLCAVSFYSYSERHDISQEYSSANGNVFLNTTSQSGFCVNHSQFCIDNNLFSVRLSMWVSLMHELILANATPQDGVYIKLPGLGRDVRVTNAEGKVTTVHFRVAGFAASYGTHNDWTTVQHNDAWVGGSFAYAPSPCISSGFSSSLPKDYTFMWKWPLSDAACYKLPVVDLKDEPYVLSNISILYELKNASPQLLTSGDYTGTLHFNVGRGGDLDFGNVFEANDSSLDFNFRLTVKHDFSITTTADDKQVALQPCKPNQVCTAQEGEENWERWMVSRVTPQLTGRSNFGITSTGNFTVYLACATGQIGQDCALQSDNSSLQVPVSASLNLPSNIVDNATGAAVVKRHLNVGKDAAQNIFTTKSYAPNQKGSIDFFVTQRDVDTMLSTRPDTYRGGVTVIFDQDIN</sequence>
<name>A0A1G4YZZ4_9ENTR</name>
<reference evidence="1 2" key="1">
    <citation type="submission" date="2016-10" db="EMBL/GenBank/DDBJ databases">
        <authorList>
            <person name="Varghese N."/>
            <person name="Submissions S."/>
        </authorList>
    </citation>
    <scope>NUCLEOTIDE SEQUENCE [LARGE SCALE GENOMIC DNA]</scope>
    <source>
        <strain evidence="1 2">CGMCC 1.12102</strain>
    </source>
</reference>
<protein>
    <recommendedName>
        <fullName evidence="3">Fimbrial protein</fullName>
    </recommendedName>
</protein>
<evidence type="ECO:0008006" key="3">
    <source>
        <dbReference type="Google" id="ProtNLM"/>
    </source>
</evidence>
<evidence type="ECO:0000313" key="1">
    <source>
        <dbReference type="EMBL" id="SCX58875.1"/>
    </source>
</evidence>
<comment type="caution">
    <text evidence="1">The sequence shown here is derived from an EMBL/GenBank/DDBJ whole genome shotgun (WGS) entry which is preliminary data.</text>
</comment>
<gene>
    <name evidence="1" type="ORF">SAMN02927897_03702</name>
</gene>
<dbReference type="Proteomes" id="UP000183569">
    <property type="component" value="Unassembled WGS sequence"/>
</dbReference>
<dbReference type="RefSeq" id="WP_231942987.1">
    <property type="nucleotide sequence ID" value="NZ_CP016337.1"/>
</dbReference>
<dbReference type="GeneID" id="94286120"/>
<accession>A0A1G4YZZ4</accession>
<evidence type="ECO:0000313" key="2">
    <source>
        <dbReference type="Proteomes" id="UP000183569"/>
    </source>
</evidence>